<dbReference type="eggNOG" id="ENOG5031V4J">
    <property type="taxonomic scope" value="Bacteria"/>
</dbReference>
<name>H5TF23_9ALTE</name>
<gene>
    <name evidence="1" type="ORF">GPUN_2836</name>
</gene>
<reference evidence="1 2" key="1">
    <citation type="journal article" date="2012" name="J. Bacteriol.">
        <title>Genome sequence of proteorhodopsin-containing sea ice bacterium Glaciecola punicea ACAM 611T.</title>
        <authorList>
            <person name="Qin Q.-L."/>
            <person name="Xie B.-B."/>
            <person name="Shu Y.-L."/>
            <person name="Rong J.-C."/>
            <person name="Zhao D.-L."/>
            <person name="Zhang X.-Y."/>
            <person name="Chen X.-L."/>
            <person name="Zhou B.-C."/>
            <person name="Zhanga Y.-Z."/>
        </authorList>
    </citation>
    <scope>NUCLEOTIDE SEQUENCE [LARGE SCALE GENOMIC DNA]</scope>
    <source>
        <strain evidence="1 2">ACAM 611</strain>
    </source>
</reference>
<keyword evidence="2" id="KW-1185">Reference proteome</keyword>
<sequence length="120" mass="13710">MSPSFNEVLQMSADKRYTYLLSQAQQHQQLWILNDDDGCVILTTEDEDCVPVWPAQAFAQHWATGDWEHCVPMAISVSDWLARWTLGLQGDDVNIAVFPNPEEEGLIIFPDDFDADLRKK</sequence>
<dbReference type="AlphaFoldDB" id="H5TF23"/>
<dbReference type="InterPro" id="IPR021284">
    <property type="entry name" value="DUF2750"/>
</dbReference>
<evidence type="ECO:0008006" key="3">
    <source>
        <dbReference type="Google" id="ProtNLM"/>
    </source>
</evidence>
<organism evidence="1 2">
    <name type="scientific">Glaciecola punicea ACAM 611</name>
    <dbReference type="NCBI Taxonomy" id="1121923"/>
    <lineage>
        <taxon>Bacteria</taxon>
        <taxon>Pseudomonadati</taxon>
        <taxon>Pseudomonadota</taxon>
        <taxon>Gammaproteobacteria</taxon>
        <taxon>Alteromonadales</taxon>
        <taxon>Alteromonadaceae</taxon>
        <taxon>Glaciecola</taxon>
    </lineage>
</organism>
<accession>H5TF23</accession>
<dbReference type="Pfam" id="PF11042">
    <property type="entry name" value="DUF2750"/>
    <property type="match status" value="1"/>
</dbReference>
<dbReference type="Proteomes" id="UP000053586">
    <property type="component" value="Unassembled WGS sequence"/>
</dbReference>
<protein>
    <recommendedName>
        <fullName evidence="3">DUF2750 domain-containing protein</fullName>
    </recommendedName>
</protein>
<dbReference type="STRING" id="56804.BAE46_02985"/>
<evidence type="ECO:0000313" key="2">
    <source>
        <dbReference type="Proteomes" id="UP000053586"/>
    </source>
</evidence>
<evidence type="ECO:0000313" key="1">
    <source>
        <dbReference type="EMBL" id="GAB56950.1"/>
    </source>
</evidence>
<dbReference type="EMBL" id="BAET01000033">
    <property type="protein sequence ID" value="GAB56950.1"/>
    <property type="molecule type" value="Genomic_DNA"/>
</dbReference>
<dbReference type="RefSeq" id="WP_006007636.1">
    <property type="nucleotide sequence ID" value="NZ_BAET01000033.1"/>
</dbReference>
<comment type="caution">
    <text evidence="1">The sequence shown here is derived from an EMBL/GenBank/DDBJ whole genome shotgun (WGS) entry which is preliminary data.</text>
</comment>
<proteinExistence type="predicted"/>
<reference evidence="1 2" key="2">
    <citation type="journal article" date="2017" name="Antonie Van Leeuwenhoek">
        <title>Rhizobium rhizosphaerae sp. nov., a novel species isolated from rice rhizosphere.</title>
        <authorList>
            <person name="Zhao J.J."/>
            <person name="Zhang J."/>
            <person name="Zhang R.J."/>
            <person name="Zhang C.W."/>
            <person name="Yin H.Q."/>
            <person name="Zhang X.X."/>
        </authorList>
    </citation>
    <scope>NUCLEOTIDE SEQUENCE [LARGE SCALE GENOMIC DNA]</scope>
    <source>
        <strain evidence="1 2">ACAM 611</strain>
    </source>
</reference>
<dbReference type="OrthoDB" id="2936081at2"/>